<dbReference type="InterPro" id="IPR037051">
    <property type="entry name" value="4-carb_acid_sugar_kinase_N_sf"/>
</dbReference>
<keyword evidence="10" id="KW-0119">Carbohydrate metabolism</keyword>
<feature type="domain" description="Four-carbon acid sugar kinase N-terminal" evidence="12">
    <location>
        <begin position="5"/>
        <end position="223"/>
    </location>
</feature>
<keyword evidence="7" id="KW-0067">ATP-binding</keyword>
<evidence type="ECO:0000256" key="8">
    <source>
        <dbReference type="ARBA" id="ARBA00023002"/>
    </source>
</evidence>
<dbReference type="InterPro" id="IPR031475">
    <property type="entry name" value="NBD_C"/>
</dbReference>
<dbReference type="PANTHER" id="PTHR30004">
    <property type="entry name" value="4-HYDROXYTHREONINE-4-PHOSPHATE DEHYDROGENASE"/>
    <property type="match status" value="1"/>
</dbReference>
<evidence type="ECO:0000313" key="14">
    <source>
        <dbReference type="EMBL" id="WIV56955.1"/>
    </source>
</evidence>
<gene>
    <name evidence="14" type="primary">pdxA</name>
    <name evidence="14" type="ORF">QP939_50765</name>
</gene>
<dbReference type="Gene3D" id="3.40.718.10">
    <property type="entry name" value="Isopropylmalate Dehydrogenase"/>
    <property type="match status" value="1"/>
</dbReference>
<dbReference type="Gene3D" id="3.40.980.20">
    <property type="entry name" value="Four-carbon acid sugar kinase, nucleotide binding domain"/>
    <property type="match status" value="1"/>
</dbReference>
<keyword evidence="5" id="KW-0547">Nucleotide-binding</keyword>
<dbReference type="NCBIfam" id="TIGR00557">
    <property type="entry name" value="pdxA"/>
    <property type="match status" value="1"/>
</dbReference>
<dbReference type="EC" id="1.1.1.262" evidence="14"/>
<dbReference type="InterPro" id="IPR042213">
    <property type="entry name" value="NBD_C_sf"/>
</dbReference>
<comment type="similarity">
    <text evidence="1">Belongs to the four-carbon acid sugar kinase family.</text>
</comment>
<evidence type="ECO:0000256" key="5">
    <source>
        <dbReference type="ARBA" id="ARBA00022741"/>
    </source>
</evidence>
<accession>A0ABY8XMT2</accession>
<proteinExistence type="inferred from homology"/>
<keyword evidence="3" id="KW-0808">Transferase</keyword>
<dbReference type="GO" id="GO:0050570">
    <property type="term" value="F:4-hydroxythreonine-4-phosphate dehydrogenase activity"/>
    <property type="evidence" value="ECO:0007669"/>
    <property type="project" value="UniProtKB-EC"/>
</dbReference>
<organism evidence="14 15">
    <name type="scientific">Amycolatopsis nalaikhensis</name>
    <dbReference type="NCBI Taxonomy" id="715472"/>
    <lineage>
        <taxon>Bacteria</taxon>
        <taxon>Bacillati</taxon>
        <taxon>Actinomycetota</taxon>
        <taxon>Actinomycetes</taxon>
        <taxon>Pseudonocardiales</taxon>
        <taxon>Pseudonocardiaceae</taxon>
        <taxon>Amycolatopsis</taxon>
    </lineage>
</organism>
<evidence type="ECO:0000256" key="11">
    <source>
        <dbReference type="SAM" id="MobiDB-lite"/>
    </source>
</evidence>
<dbReference type="EMBL" id="CP127173">
    <property type="protein sequence ID" value="WIV56955.1"/>
    <property type="molecule type" value="Genomic_DNA"/>
</dbReference>
<evidence type="ECO:0000256" key="6">
    <source>
        <dbReference type="ARBA" id="ARBA00022777"/>
    </source>
</evidence>
<evidence type="ECO:0000256" key="10">
    <source>
        <dbReference type="ARBA" id="ARBA00023277"/>
    </source>
</evidence>
<evidence type="ECO:0000259" key="13">
    <source>
        <dbReference type="Pfam" id="PF17042"/>
    </source>
</evidence>
<dbReference type="PANTHER" id="PTHR30004:SF6">
    <property type="entry name" value="D-THREONATE 4-PHOSPHATE DEHYDROGENASE"/>
    <property type="match status" value="1"/>
</dbReference>
<dbReference type="SUPFAM" id="SSF53659">
    <property type="entry name" value="Isocitrate/Isopropylmalate dehydrogenase-like"/>
    <property type="match status" value="1"/>
</dbReference>
<dbReference type="Pfam" id="PF07005">
    <property type="entry name" value="SBD_N"/>
    <property type="match status" value="1"/>
</dbReference>
<name>A0ABY8XMT2_9PSEU</name>
<evidence type="ECO:0000256" key="7">
    <source>
        <dbReference type="ARBA" id="ARBA00022840"/>
    </source>
</evidence>
<keyword evidence="15" id="KW-1185">Reference proteome</keyword>
<dbReference type="Proteomes" id="UP001227101">
    <property type="component" value="Chromosome"/>
</dbReference>
<keyword evidence="9" id="KW-0520">NAD</keyword>
<evidence type="ECO:0000256" key="4">
    <source>
        <dbReference type="ARBA" id="ARBA00022723"/>
    </source>
</evidence>
<sequence>MPKVLVLGDDLTGSNATGALYARFGLRAVSVNAPLAPGFRAGGGIDALVVNLGTRHVPPEHAKRAVLDAIERAGPAELTVKRVDTTLRGNVGVETEAVLSSAPGARALVVPAFPDAGRVTLGGLHLVDGVPLAESPAARDPIAPVKTSRIRTLLGPTRREIAELPLDVVEDGVAAVEAALRRPAGIVVCDATTNRHLTTVARAAARLAAEGTRWIPVDSGPFGVRLAAALGLAPGHGTVPPVLAVVGSITGQTHDQLLETELVLDARYVDVDPRRPDPPGTAAAARKLLEAGHRVVGIRTRAPAPGTPVDPAVAARIPPALGEAARLVLGTHRIGGLYATGGDIAVEVTKSLGADGFEIDTEVLPLAVAGRLSGGPYSGLPFATKGGLIGGRDAHRPSFGGPGGEAPGPRRSLGCHRRLPGTPEPRPGHRKEEPVSDLPILAVTLGDPVGIGPEITLKTLAEPAAPQLARGLAVGDALVLDRVARHLGLPVEINPVSTVDEARFTTGVVDVLDLGVVTEDLPWGEVNPTAGAAAVRAIEVATRLALDGAADAVVTAPINKEAIWAAGSQHLGHTEMLGELTGSTRFNTMFWVSGLKIFFATRHLSLREAIERITKENIEHAIREAYTALEVFGTEKPRLAVAALNPHGGENGKFGDEEIVAIAPAVAAARAAGLDVVGPIPADSVFHQGIQGRFDGVLSLYHDQGHIASKTYDFDGTVSVTVGLPILRTSVDHGTAFDIAGTGRASHGTMVAAFKAAATLAPYARKLPAIYPPSAR</sequence>
<dbReference type="Gene3D" id="3.40.50.10840">
    <property type="entry name" value="Putative sugar-binding, N-terminal domain"/>
    <property type="match status" value="1"/>
</dbReference>
<reference evidence="14 15" key="1">
    <citation type="submission" date="2023-06" db="EMBL/GenBank/DDBJ databases">
        <authorList>
            <person name="Oyuntsetseg B."/>
            <person name="Kim S.B."/>
        </authorList>
    </citation>
    <scope>NUCLEOTIDE SEQUENCE [LARGE SCALE GENOMIC DNA]</scope>
    <source>
        <strain evidence="14 15">2-2</strain>
    </source>
</reference>
<keyword evidence="6" id="KW-0418">Kinase</keyword>
<dbReference type="SUPFAM" id="SSF142764">
    <property type="entry name" value="YgbK-like"/>
    <property type="match status" value="1"/>
</dbReference>
<evidence type="ECO:0000256" key="9">
    <source>
        <dbReference type="ARBA" id="ARBA00023027"/>
    </source>
</evidence>
<evidence type="ECO:0000256" key="3">
    <source>
        <dbReference type="ARBA" id="ARBA00022679"/>
    </source>
</evidence>
<feature type="region of interest" description="Disordered" evidence="11">
    <location>
        <begin position="391"/>
        <end position="435"/>
    </location>
</feature>
<feature type="domain" description="Four-carbon acid sugar kinase nucleotide binding" evidence="13">
    <location>
        <begin position="243"/>
        <end position="394"/>
    </location>
</feature>
<evidence type="ECO:0000313" key="15">
    <source>
        <dbReference type="Proteomes" id="UP001227101"/>
    </source>
</evidence>
<evidence type="ECO:0000259" key="12">
    <source>
        <dbReference type="Pfam" id="PF07005"/>
    </source>
</evidence>
<comment type="similarity">
    <text evidence="2">Belongs to the PdxA family. PdxA2 subfamily.</text>
</comment>
<dbReference type="RefSeq" id="WP_285454160.1">
    <property type="nucleotide sequence ID" value="NZ_CP127173.1"/>
</dbReference>
<keyword evidence="4" id="KW-0479">Metal-binding</keyword>
<evidence type="ECO:0000256" key="2">
    <source>
        <dbReference type="ARBA" id="ARBA00009464"/>
    </source>
</evidence>
<dbReference type="InterPro" id="IPR005255">
    <property type="entry name" value="PdxA_fam"/>
</dbReference>
<dbReference type="Pfam" id="PF17042">
    <property type="entry name" value="NBD_C"/>
    <property type="match status" value="1"/>
</dbReference>
<dbReference type="InterPro" id="IPR010737">
    <property type="entry name" value="4-carb_acid_sugar_kinase_N"/>
</dbReference>
<dbReference type="Pfam" id="PF04166">
    <property type="entry name" value="PdxA"/>
    <property type="match status" value="1"/>
</dbReference>
<protein>
    <submittedName>
        <fullName evidence="14">4-hydroxythreonine-4-phosphate dehydrogenase PdxA</fullName>
        <ecNumber evidence="14">1.1.1.262</ecNumber>
    </submittedName>
</protein>
<keyword evidence="8 14" id="KW-0560">Oxidoreductase</keyword>
<evidence type="ECO:0000256" key="1">
    <source>
        <dbReference type="ARBA" id="ARBA00005715"/>
    </source>
</evidence>